<dbReference type="RefSeq" id="WP_122211913.1">
    <property type="nucleotide sequence ID" value="NZ_RDCH01000078.1"/>
</dbReference>
<evidence type="ECO:0000259" key="4">
    <source>
        <dbReference type="PROSITE" id="PS50932"/>
    </source>
</evidence>
<dbReference type="PROSITE" id="PS00356">
    <property type="entry name" value="HTH_LACI_1"/>
    <property type="match status" value="1"/>
</dbReference>
<dbReference type="CDD" id="cd01544">
    <property type="entry name" value="PBP1_GalR"/>
    <property type="match status" value="1"/>
</dbReference>
<feature type="domain" description="HTH lacI-type" evidence="4">
    <location>
        <begin position="2"/>
        <end position="58"/>
    </location>
</feature>
<dbReference type="SUPFAM" id="SSF53822">
    <property type="entry name" value="Periplasmic binding protein-like I"/>
    <property type="match status" value="1"/>
</dbReference>
<evidence type="ECO:0000256" key="2">
    <source>
        <dbReference type="ARBA" id="ARBA00023125"/>
    </source>
</evidence>
<proteinExistence type="predicted"/>
<dbReference type="EMBL" id="RDCL01000090">
    <property type="protein sequence ID" value="RMW52647.1"/>
    <property type="molecule type" value="Genomic_DNA"/>
</dbReference>
<reference evidence="5 6" key="1">
    <citation type="submission" date="2018-10" db="EMBL/GenBank/DDBJ databases">
        <title>Genome sequences of five Lactobacillus pentosus strains isolated from brines of traditionally fermented spanish-style green table olives and differences between them.</title>
        <authorList>
            <person name="Jimenez Diaz R."/>
        </authorList>
    </citation>
    <scope>NUCLEOTIDE SEQUENCE [LARGE SCALE GENOMIC DNA]</scope>
    <source>
        <strain evidence="5 6">IG8</strain>
    </source>
</reference>
<dbReference type="GO" id="GO:0003700">
    <property type="term" value="F:DNA-binding transcription factor activity"/>
    <property type="evidence" value="ECO:0007669"/>
    <property type="project" value="TreeGrafter"/>
</dbReference>
<dbReference type="InterPro" id="IPR000843">
    <property type="entry name" value="HTH_LacI"/>
</dbReference>
<dbReference type="PANTHER" id="PTHR30146">
    <property type="entry name" value="LACI-RELATED TRANSCRIPTIONAL REPRESSOR"/>
    <property type="match status" value="1"/>
</dbReference>
<dbReference type="InterPro" id="IPR046335">
    <property type="entry name" value="LacI/GalR-like_sensor"/>
</dbReference>
<dbReference type="CDD" id="cd01392">
    <property type="entry name" value="HTH_LacI"/>
    <property type="match status" value="1"/>
</dbReference>
<dbReference type="SMART" id="SM00354">
    <property type="entry name" value="HTH_LACI"/>
    <property type="match status" value="1"/>
</dbReference>
<dbReference type="InterPro" id="IPR010982">
    <property type="entry name" value="Lambda_DNA-bd_dom_sf"/>
</dbReference>
<dbReference type="Pfam" id="PF13377">
    <property type="entry name" value="Peripla_BP_3"/>
    <property type="match status" value="1"/>
</dbReference>
<evidence type="ECO:0000313" key="5">
    <source>
        <dbReference type="EMBL" id="RMW52647.1"/>
    </source>
</evidence>
<protein>
    <submittedName>
        <fullName evidence="5">LacI family transcriptional regulator</fullName>
    </submittedName>
</protein>
<evidence type="ECO:0000313" key="6">
    <source>
        <dbReference type="Proteomes" id="UP000281061"/>
    </source>
</evidence>
<accession>A0AB37RFB8</accession>
<gene>
    <name evidence="5" type="ORF">D6U17_14010</name>
</gene>
<name>A0AB37RFB8_LACPE</name>
<dbReference type="Gene3D" id="1.10.260.40">
    <property type="entry name" value="lambda repressor-like DNA-binding domains"/>
    <property type="match status" value="1"/>
</dbReference>
<dbReference type="InterPro" id="IPR028082">
    <property type="entry name" value="Peripla_BP_I"/>
</dbReference>
<evidence type="ECO:0000256" key="1">
    <source>
        <dbReference type="ARBA" id="ARBA00023015"/>
    </source>
</evidence>
<dbReference type="Pfam" id="PF00356">
    <property type="entry name" value="LacI"/>
    <property type="match status" value="1"/>
</dbReference>
<keyword evidence="3" id="KW-0804">Transcription</keyword>
<comment type="caution">
    <text evidence="5">The sequence shown here is derived from an EMBL/GenBank/DDBJ whole genome shotgun (WGS) entry which is preliminary data.</text>
</comment>
<dbReference type="PROSITE" id="PS50932">
    <property type="entry name" value="HTH_LACI_2"/>
    <property type="match status" value="1"/>
</dbReference>
<keyword evidence="1" id="KW-0805">Transcription regulation</keyword>
<dbReference type="SUPFAM" id="SSF47413">
    <property type="entry name" value="lambda repressor-like DNA-binding domains"/>
    <property type="match status" value="1"/>
</dbReference>
<dbReference type="PANTHER" id="PTHR30146:SF149">
    <property type="entry name" value="HTH-TYPE TRANSCRIPTIONAL REGULATOR EBGR"/>
    <property type="match status" value="1"/>
</dbReference>
<dbReference type="AlphaFoldDB" id="A0AB37RFB8"/>
<evidence type="ECO:0000256" key="3">
    <source>
        <dbReference type="ARBA" id="ARBA00023163"/>
    </source>
</evidence>
<dbReference type="Proteomes" id="UP000281061">
    <property type="component" value="Unassembled WGS sequence"/>
</dbReference>
<organism evidence="5 6">
    <name type="scientific">Lactiplantibacillus pentosus</name>
    <name type="common">Lactobacillus pentosus</name>
    <dbReference type="NCBI Taxonomy" id="1589"/>
    <lineage>
        <taxon>Bacteria</taxon>
        <taxon>Bacillati</taxon>
        <taxon>Bacillota</taxon>
        <taxon>Bacilli</taxon>
        <taxon>Lactobacillales</taxon>
        <taxon>Lactobacillaceae</taxon>
        <taxon>Lactiplantibacillus</taxon>
    </lineage>
</organism>
<dbReference type="GO" id="GO:0000976">
    <property type="term" value="F:transcription cis-regulatory region binding"/>
    <property type="evidence" value="ECO:0007669"/>
    <property type="project" value="TreeGrafter"/>
</dbReference>
<dbReference type="Gene3D" id="3.40.50.2300">
    <property type="match status" value="2"/>
</dbReference>
<keyword evidence="2" id="KW-0238">DNA-binding</keyword>
<sequence>MVSIRDIAKMAAVSPASVSRILNHDQNFSINEETRKRVIDIANRMHYSKEASKKGPRFNHDSMQIGLILRHNQESELNDPYFHEIHRGIEQEAARWRMRVITPFGMRDESKEWQRLKDFGAVIMVGEMTNEGIERVKQVNNNVILVDNYAEHPGVDVIKTDFAEKTQEILDLLYKDGHRKIAFIGGYNSVVRPDGSVIRDKREVRAVSYRNWMKLHDLQDEINIQIGRWSAEDGMMLATQILQNKDRPTAIVVASDPMAMGVYKAISKTGLTIPDDVSVVSFDDVEMNQYLVPSLSSVRMEAKEMGKTAVKLARDRMIEPSNMPMQLICASKLMIRESIKKLKK</sequence>